<dbReference type="RefSeq" id="WP_126464827.1">
    <property type="nucleotide sequence ID" value="NZ_LR134523.1"/>
</dbReference>
<dbReference type="PANTHER" id="PTHR30005:SF0">
    <property type="entry name" value="RETROGRADE REGULATION PROTEIN 2"/>
    <property type="match status" value="1"/>
</dbReference>
<dbReference type="CDD" id="cd24052">
    <property type="entry name" value="ASKHA_NBD_HpPPX-GppA-like"/>
    <property type="match status" value="1"/>
</dbReference>
<dbReference type="GO" id="GO:0006357">
    <property type="term" value="P:regulation of transcription by RNA polymerase II"/>
    <property type="evidence" value="ECO:0007669"/>
    <property type="project" value="TreeGrafter"/>
</dbReference>
<evidence type="ECO:0000259" key="2">
    <source>
        <dbReference type="Pfam" id="PF02541"/>
    </source>
</evidence>
<dbReference type="EMBL" id="LR134523">
    <property type="protein sequence ID" value="VEJ34879.1"/>
    <property type="molecule type" value="Genomic_DNA"/>
</dbReference>
<organism evidence="3 4">
    <name type="scientific">Aedoeadaptatus ivorii</name>
    <dbReference type="NCBI Taxonomy" id="54006"/>
    <lineage>
        <taxon>Bacteria</taxon>
        <taxon>Bacillati</taxon>
        <taxon>Bacillota</taxon>
        <taxon>Tissierellia</taxon>
        <taxon>Tissierellales</taxon>
        <taxon>Peptoniphilaceae</taxon>
        <taxon>Aedoeadaptatus</taxon>
    </lineage>
</organism>
<evidence type="ECO:0000313" key="4">
    <source>
        <dbReference type="Proteomes" id="UP000269544"/>
    </source>
</evidence>
<dbReference type="Gene3D" id="3.30.420.40">
    <property type="match status" value="1"/>
</dbReference>
<dbReference type="AlphaFoldDB" id="A0A448V079"/>
<keyword evidence="4" id="KW-1185">Reference proteome</keyword>
<keyword evidence="3" id="KW-0378">Hydrolase</keyword>
<sequence length="302" mass="33542">MHGIIDIGSNTIRLSVFRIEGKKVINLFNEKRTVGIAGYRKDGKLTQEGIDVLIQTLSSFAYIIDIFGDIHYAHAIATASIRNISNSDEVIRAVKKKVGMDIEVLSGEEEAYLAFVGAGSSLDAVDDGVLTDIGGGSSEIVLFRDREIVDSASLDIGSLSAFKEYVAGLFMQPCERKALDRRLKFLLHAQGVDREDFPVLCAVGGSARATLLMYNEFYDEHPDNDEMDVDDLRTLMKHLLEMDDKDKMDIILKTKADRIHTFLPGLCILYRIAKYFHVDRIAVSQTGIREGYVLSRIVGGES</sequence>
<dbReference type="Gene3D" id="3.30.420.150">
    <property type="entry name" value="Exopolyphosphatase. Domain 2"/>
    <property type="match status" value="1"/>
</dbReference>
<dbReference type="OrthoDB" id="9807195at2"/>
<dbReference type="SUPFAM" id="SSF53067">
    <property type="entry name" value="Actin-like ATPase domain"/>
    <property type="match status" value="2"/>
</dbReference>
<feature type="domain" description="Ppx/GppA phosphatase N-terminal" evidence="2">
    <location>
        <begin position="16"/>
        <end position="295"/>
    </location>
</feature>
<comment type="similarity">
    <text evidence="1">Belongs to the GppA/Ppx family.</text>
</comment>
<gene>
    <name evidence="3" type="primary">gppA</name>
    <name evidence="3" type="ORF">NCTC13079_00371</name>
</gene>
<dbReference type="InterPro" id="IPR003695">
    <property type="entry name" value="Ppx_GppA_N"/>
</dbReference>
<dbReference type="Proteomes" id="UP000269544">
    <property type="component" value="Chromosome"/>
</dbReference>
<dbReference type="EC" id="3.6.1.40" evidence="3"/>
<name>A0A448V079_9FIRM</name>
<protein>
    <submittedName>
        <fullName evidence="3">Guanosine-5'-triphosphate,3'-diphosphate pyrophosphatase</fullName>
        <ecNumber evidence="3">3.6.1.40</ecNumber>
    </submittedName>
</protein>
<accession>A0A448V079</accession>
<proteinExistence type="inferred from homology"/>
<dbReference type="Pfam" id="PF02541">
    <property type="entry name" value="Ppx-GppA"/>
    <property type="match status" value="1"/>
</dbReference>
<reference evidence="3 4" key="1">
    <citation type="submission" date="2018-12" db="EMBL/GenBank/DDBJ databases">
        <authorList>
            <consortium name="Pathogen Informatics"/>
        </authorList>
    </citation>
    <scope>NUCLEOTIDE SEQUENCE [LARGE SCALE GENOMIC DNA]</scope>
    <source>
        <strain evidence="3 4">NCTC13079</strain>
    </source>
</reference>
<dbReference type="KEGG" id="piv:NCTC13079_00371"/>
<dbReference type="InterPro" id="IPR043129">
    <property type="entry name" value="ATPase_NBD"/>
</dbReference>
<dbReference type="PANTHER" id="PTHR30005">
    <property type="entry name" value="EXOPOLYPHOSPHATASE"/>
    <property type="match status" value="1"/>
</dbReference>
<evidence type="ECO:0000256" key="1">
    <source>
        <dbReference type="ARBA" id="ARBA00007125"/>
    </source>
</evidence>
<dbReference type="GO" id="GO:0008894">
    <property type="term" value="F:guanosine-5'-triphosphate,3'-diphosphate diphosphatase activity"/>
    <property type="evidence" value="ECO:0007669"/>
    <property type="project" value="UniProtKB-EC"/>
</dbReference>
<evidence type="ECO:0000313" key="3">
    <source>
        <dbReference type="EMBL" id="VEJ34879.1"/>
    </source>
</evidence>
<dbReference type="InterPro" id="IPR050273">
    <property type="entry name" value="GppA/Ppx_hydrolase"/>
</dbReference>